<dbReference type="Proteomes" id="UP000003604">
    <property type="component" value="Unassembled WGS sequence"/>
</dbReference>
<comment type="caution">
    <text evidence="1">The sequence shown here is derived from an EMBL/GenBank/DDBJ whole genome shotgun (WGS) entry which is preliminary data.</text>
</comment>
<evidence type="ECO:0000313" key="2">
    <source>
        <dbReference type="Proteomes" id="UP000003604"/>
    </source>
</evidence>
<protein>
    <submittedName>
        <fullName evidence="1">Uncharacterized protein</fullName>
    </submittedName>
</protein>
<evidence type="ECO:0000313" key="1">
    <source>
        <dbReference type="EMBL" id="EEY72458.1"/>
    </source>
</evidence>
<sequence length="42" mass="4815">MRKLRLKNEFGCGGCNALLKRQNVFEHWRSDSAGKALFDPGY</sequence>
<gene>
    <name evidence="1" type="ORF">VHA_001558</name>
</gene>
<name>D0I739_GRIHO</name>
<proteinExistence type="predicted"/>
<dbReference type="EMBL" id="ADAQ01000011">
    <property type="protein sequence ID" value="EEY72458.1"/>
    <property type="molecule type" value="Genomic_DNA"/>
</dbReference>
<organism evidence="1 2">
    <name type="scientific">Grimontia hollisae CIP 101886</name>
    <dbReference type="NCBI Taxonomy" id="675812"/>
    <lineage>
        <taxon>Bacteria</taxon>
        <taxon>Pseudomonadati</taxon>
        <taxon>Pseudomonadota</taxon>
        <taxon>Gammaproteobacteria</taxon>
        <taxon>Vibrionales</taxon>
        <taxon>Vibrionaceae</taxon>
        <taxon>Grimontia</taxon>
    </lineage>
</organism>
<accession>D0I739</accession>
<keyword evidence="2" id="KW-1185">Reference proteome</keyword>
<dbReference type="AlphaFoldDB" id="D0I739"/>
<reference evidence="1 2" key="1">
    <citation type="submission" date="2009-10" db="EMBL/GenBank/DDBJ databases">
        <authorList>
            <consortium name="Los Alamos National Laboratory (LANL)"/>
            <consortium name="National Microbial Pathogen Data Resource (NMPDR)"/>
            <person name="Saunders E.H."/>
            <person name="Munk A.C."/>
            <person name="Tapia R."/>
            <person name="Green L."/>
            <person name="Rogers Y."/>
            <person name="Detter J.C."/>
            <person name="Bruce D."/>
            <person name="Brettin T.S."/>
            <person name="Colwell R.R."/>
            <person name="Huq A."/>
            <person name="Grim C.J."/>
            <person name="Hasan N.A."/>
            <person name="Bartels D."/>
            <person name="Vonstein V."/>
        </authorList>
    </citation>
    <scope>NUCLEOTIDE SEQUENCE [LARGE SCALE GENOMIC DNA]</scope>
    <source>
        <strain evidence="1 2">CIP 101886</strain>
    </source>
</reference>